<protein>
    <submittedName>
        <fullName evidence="1">NADH dehydrogenase (Ubiquinone) complex assembly factor</fullName>
    </submittedName>
</protein>
<sequence length="355" mass="39942">MISRRFFSVSRGHYTYAQQLHSAVENVNVFLEQNDRSSYLLAQYIPEPARTAFMAIRAFGLEVNKISSTQRTGMAAADLKFKFWSDLVSSAFAGRATGEPVAFLLRDAADRGLNLDAAPFLQFLQTRRHFLRTPQFASAEAICSYGEGTYSQLNYAVQGLLLSPGISPSSIELLESSSHLQKEVGDVAAHIGQATAVASMLLGLPYYASRDIVTVPVDIMAKNGLSQENTLRLVQGHLEGDEQKHAREQLQNVVYETAVFANDHILSARRKLAQLPDEIRKVVESKPDGLLPRQSKRWRRGLPDALFTPFMSAIPTALYLRKLEKHDFDVLSPKLQQKEWRLAWTSFKSYYRRTI</sequence>
<proteinExistence type="predicted"/>
<evidence type="ECO:0000313" key="2">
    <source>
        <dbReference type="Proteomes" id="UP000326582"/>
    </source>
</evidence>
<dbReference type="Proteomes" id="UP000326582">
    <property type="component" value="Chromosome 5"/>
</dbReference>
<evidence type="ECO:0000313" key="1">
    <source>
        <dbReference type="EMBL" id="QFZ29197.1"/>
    </source>
</evidence>
<name>A0ACD0WQA7_CLALS</name>
<reference evidence="2" key="1">
    <citation type="journal article" date="2019" name="MBio">
        <title>Comparative genomics for the elucidation of multidrug resistance (MDR) in Candida lusitaniae.</title>
        <authorList>
            <person name="Kannan A."/>
            <person name="Asner S.A."/>
            <person name="Trachsel E."/>
            <person name="Kelly S."/>
            <person name="Parker J."/>
            <person name="Sanglard D."/>
        </authorList>
    </citation>
    <scope>NUCLEOTIDE SEQUENCE [LARGE SCALE GENOMIC DNA]</scope>
    <source>
        <strain evidence="2">P1</strain>
    </source>
</reference>
<organism evidence="1 2">
    <name type="scientific">Clavispora lusitaniae</name>
    <name type="common">Candida lusitaniae</name>
    <dbReference type="NCBI Taxonomy" id="36911"/>
    <lineage>
        <taxon>Eukaryota</taxon>
        <taxon>Fungi</taxon>
        <taxon>Dikarya</taxon>
        <taxon>Ascomycota</taxon>
        <taxon>Saccharomycotina</taxon>
        <taxon>Pichiomycetes</taxon>
        <taxon>Metschnikowiaceae</taxon>
        <taxon>Clavispora</taxon>
    </lineage>
</organism>
<accession>A0ACD0WQA7</accession>
<dbReference type="EMBL" id="CP038488">
    <property type="protein sequence ID" value="QFZ29197.1"/>
    <property type="molecule type" value="Genomic_DNA"/>
</dbReference>
<keyword evidence="2" id="KW-1185">Reference proteome</keyword>
<gene>
    <name evidence="1" type="ORF">EJF14_50426</name>
</gene>